<organism evidence="1 2">
    <name type="scientific">Lottia gigantea</name>
    <name type="common">Giant owl limpet</name>
    <dbReference type="NCBI Taxonomy" id="225164"/>
    <lineage>
        <taxon>Eukaryota</taxon>
        <taxon>Metazoa</taxon>
        <taxon>Spiralia</taxon>
        <taxon>Lophotrochozoa</taxon>
        <taxon>Mollusca</taxon>
        <taxon>Gastropoda</taxon>
        <taxon>Patellogastropoda</taxon>
        <taxon>Lottioidea</taxon>
        <taxon>Lottiidae</taxon>
        <taxon>Lottia</taxon>
    </lineage>
</organism>
<dbReference type="KEGG" id="lgi:LOTGIDRAFT_163184"/>
<gene>
    <name evidence="1" type="ORF">LOTGIDRAFT_163184</name>
</gene>
<dbReference type="RefSeq" id="XP_009057493.1">
    <property type="nucleotide sequence ID" value="XM_009059245.1"/>
</dbReference>
<protein>
    <submittedName>
        <fullName evidence="1">Uncharacterized protein</fullName>
    </submittedName>
</protein>
<dbReference type="EMBL" id="KB202199">
    <property type="protein sequence ID" value="ESO91822.1"/>
    <property type="molecule type" value="Genomic_DNA"/>
</dbReference>
<dbReference type="CTD" id="20239298"/>
<evidence type="ECO:0000313" key="2">
    <source>
        <dbReference type="Proteomes" id="UP000030746"/>
    </source>
</evidence>
<dbReference type="AlphaFoldDB" id="V4A528"/>
<dbReference type="HOGENOM" id="CLU_023431_1_0_1"/>
<proteinExistence type="predicted"/>
<dbReference type="Proteomes" id="UP000030746">
    <property type="component" value="Unassembled WGS sequence"/>
</dbReference>
<evidence type="ECO:0000313" key="1">
    <source>
        <dbReference type="EMBL" id="ESO91822.1"/>
    </source>
</evidence>
<name>V4A528_LOTGI</name>
<keyword evidence="2" id="KW-1185">Reference proteome</keyword>
<reference evidence="1 2" key="1">
    <citation type="journal article" date="2013" name="Nature">
        <title>Insights into bilaterian evolution from three spiralian genomes.</title>
        <authorList>
            <person name="Simakov O."/>
            <person name="Marletaz F."/>
            <person name="Cho S.J."/>
            <person name="Edsinger-Gonzales E."/>
            <person name="Havlak P."/>
            <person name="Hellsten U."/>
            <person name="Kuo D.H."/>
            <person name="Larsson T."/>
            <person name="Lv J."/>
            <person name="Arendt D."/>
            <person name="Savage R."/>
            <person name="Osoegawa K."/>
            <person name="de Jong P."/>
            <person name="Grimwood J."/>
            <person name="Chapman J.A."/>
            <person name="Shapiro H."/>
            <person name="Aerts A."/>
            <person name="Otillar R.P."/>
            <person name="Terry A.Y."/>
            <person name="Boore J.L."/>
            <person name="Grigoriev I.V."/>
            <person name="Lindberg D.R."/>
            <person name="Seaver E.C."/>
            <person name="Weisblat D.A."/>
            <person name="Putnam N.H."/>
            <person name="Rokhsar D.S."/>
        </authorList>
    </citation>
    <scope>NUCLEOTIDE SEQUENCE [LARGE SCALE GENOMIC DNA]</scope>
</reference>
<sequence length="383" mass="45013">MNAFLDKYGKDTTTNFQLVKWAKELNVSPFYYCMRDEIDELKYKKESKNPMSSTAFINKAKPFFVDQIEDTLQGDIDMNNFKITNLKFPGNDNDAVNKKYLLDQINAIQIDKDHVENRITDVKRYFRRNIKNYVDEPKLQHELTSLKRLIQVDKTSQLQSLISKLDDEITKVKVNKIVFKQISAVNPVKHLSFFNDGNLEETIRLIDKRDWLYEIETKNGKYVDTFNMEVENNKNIIGIKDLDMILETENPPSTKIIKNPTPLQESSSYEFLRSTDFEYVKLYFALGGKYTSIDVHKSQQEREFIVYLSFAEDFDFELKASGFIFRAKINIEKEKRKYSYHLNEDHTKKEMSLVRVNVFILNIQKYNNAGILEGFGLSEIHLI</sequence>
<accession>V4A528</accession>
<dbReference type="GeneID" id="20239298"/>